<gene>
    <name evidence="2" type="ORF">RCC_04288</name>
</gene>
<dbReference type="GeneID" id="35599464"/>
<keyword evidence="1" id="KW-0732">Signal</keyword>
<evidence type="ECO:0000313" key="3">
    <source>
        <dbReference type="Proteomes" id="UP000225277"/>
    </source>
</evidence>
<evidence type="ECO:0000313" key="2">
    <source>
        <dbReference type="EMBL" id="CZT18443.1"/>
    </source>
</evidence>
<dbReference type="EMBL" id="FJUY01000005">
    <property type="protein sequence ID" value="CZT18443.1"/>
    <property type="molecule type" value="Genomic_DNA"/>
</dbReference>
<feature type="chain" id="PRO_5013951610" description="Hydrophobin" evidence="1">
    <location>
        <begin position="21"/>
        <end position="210"/>
    </location>
</feature>
<dbReference type="Proteomes" id="UP000225277">
    <property type="component" value="Unassembled WGS sequence"/>
</dbReference>
<dbReference type="RefSeq" id="XP_023625333.1">
    <property type="nucleotide sequence ID" value="XM_023769565.1"/>
</dbReference>
<sequence length="210" mass="21952">MQFYNIVLSSMAFYFYSVAATETTTTPVKYTTTTSVKYTTTTPIKETTTTPIKVTTTTTPIKSSTTTTPIKYTTTTFKTTTSPTPSGTTPSNGQNFLNKCLNLGISIADCTQLANIAALNGNTIIIGGLTPPGPGSVDNGQQFLNKCTNVGISILDCAQLLNIALLNGNNIDISLAELVDLVKALGLGEGILGGLLTGWGGLVNFPVGLI</sequence>
<feature type="signal peptide" evidence="1">
    <location>
        <begin position="1"/>
        <end position="20"/>
    </location>
</feature>
<dbReference type="AlphaFoldDB" id="A0A2D3VD30"/>
<protein>
    <recommendedName>
        <fullName evidence="4">Hydrophobin</fullName>
    </recommendedName>
</protein>
<accession>A0A2D3VD30</accession>
<organism evidence="2 3">
    <name type="scientific">Ramularia collo-cygni</name>
    <dbReference type="NCBI Taxonomy" id="112498"/>
    <lineage>
        <taxon>Eukaryota</taxon>
        <taxon>Fungi</taxon>
        <taxon>Dikarya</taxon>
        <taxon>Ascomycota</taxon>
        <taxon>Pezizomycotina</taxon>
        <taxon>Dothideomycetes</taxon>
        <taxon>Dothideomycetidae</taxon>
        <taxon>Mycosphaerellales</taxon>
        <taxon>Mycosphaerellaceae</taxon>
        <taxon>Ramularia</taxon>
    </lineage>
</organism>
<proteinExistence type="predicted"/>
<name>A0A2D3VD30_9PEZI</name>
<evidence type="ECO:0008006" key="4">
    <source>
        <dbReference type="Google" id="ProtNLM"/>
    </source>
</evidence>
<reference evidence="2 3" key="1">
    <citation type="submission" date="2016-03" db="EMBL/GenBank/DDBJ databases">
        <authorList>
            <person name="Ploux O."/>
        </authorList>
    </citation>
    <scope>NUCLEOTIDE SEQUENCE [LARGE SCALE GENOMIC DNA]</scope>
    <source>
        <strain evidence="2 3">URUG2</strain>
    </source>
</reference>
<keyword evidence="3" id="KW-1185">Reference proteome</keyword>
<evidence type="ECO:0000256" key="1">
    <source>
        <dbReference type="SAM" id="SignalP"/>
    </source>
</evidence>